<proteinExistence type="predicted"/>
<dbReference type="InterPro" id="IPR003409">
    <property type="entry name" value="MORN"/>
</dbReference>
<feature type="transmembrane region" description="Helical" evidence="3">
    <location>
        <begin position="356"/>
        <end position="379"/>
    </location>
</feature>
<keyword evidence="5" id="KW-1185">Reference proteome</keyword>
<name>A0AAX4P5Q1_9CHLO</name>
<dbReference type="Proteomes" id="UP001472866">
    <property type="component" value="Chromosome 04"/>
</dbReference>
<gene>
    <name evidence="4" type="ORF">HKI87_04g28760</name>
</gene>
<feature type="transmembrane region" description="Helical" evidence="3">
    <location>
        <begin position="127"/>
        <end position="147"/>
    </location>
</feature>
<evidence type="ECO:0000313" key="5">
    <source>
        <dbReference type="Proteomes" id="UP001472866"/>
    </source>
</evidence>
<dbReference type="EMBL" id="CP151504">
    <property type="protein sequence ID" value="WZN61341.1"/>
    <property type="molecule type" value="Genomic_DNA"/>
</dbReference>
<sequence length="559" mass="58193">MHPALASLPALPALFWAAGVFLRRTDALSPEDGLAAHRLLLTVLVPIVAIGLGVGARCWFLEPASRNLAALGLAHVSALYLASRVAHRNLPARDRGTATALVTCVSAFFAGVLYLGVGASLTTARAAAVADLPASAASFILAALVLVRTRGRLLGGAMPGRYRHADGGVYSGEWKGFSKHGSGVYTYPSGSVYSGDWSDNVKDGCGTYRYGGGGAYIGEWRKGNPWGLGIRVYKSGRSEHGNFVDGKIESVLPADVCEATVSRALRAARKAEAIARERNQPLYARLFAQVSDVLPLLFVLLAPRLPAAVSAMASEDVARSTLVFLPPLAALATGLQSAFGPGRSDSTLLDVSGVVCFRYGVSCLVAAAALAAGPVAIAGLGDRHLVLGCLLCPVSPLVALLTGRFTREAQKFVGAVVGWSVVLSLGLTAGCEVACRAGGLLAGSAFASASSLTLLGVYAANERKKRPKISPAVACLVEGAPARRSRGTRSPRGTGCQIRSAGDGPASLQRRDRLRETRSLRRRGIASSSSSSTFAATTRARRTTMAADSAAGRVLRTWQ</sequence>
<dbReference type="PANTHER" id="PTHR23084:SF263">
    <property type="entry name" value="MORN REPEAT-CONTAINING PROTEIN 1"/>
    <property type="match status" value="1"/>
</dbReference>
<keyword evidence="3" id="KW-0812">Transmembrane</keyword>
<keyword evidence="1" id="KW-0677">Repeat</keyword>
<dbReference type="Gene3D" id="2.20.110.10">
    <property type="entry name" value="Histone H3 K4-specific methyltransferase SET7/9 N-terminal domain"/>
    <property type="match status" value="2"/>
</dbReference>
<dbReference type="SMART" id="SM00698">
    <property type="entry name" value="MORN"/>
    <property type="match status" value="3"/>
</dbReference>
<dbReference type="PANTHER" id="PTHR23084">
    <property type="entry name" value="PHOSPHATIDYLINOSITOL-4-PHOSPHATE 5-KINASE RELATED"/>
    <property type="match status" value="1"/>
</dbReference>
<dbReference type="SUPFAM" id="SSF82185">
    <property type="entry name" value="Histone H3 K4-specific methyltransferase SET7/9 N-terminal domain"/>
    <property type="match status" value="1"/>
</dbReference>
<evidence type="ECO:0000313" key="4">
    <source>
        <dbReference type="EMBL" id="WZN61341.1"/>
    </source>
</evidence>
<feature type="transmembrane region" description="Helical" evidence="3">
    <location>
        <begin position="6"/>
        <end position="23"/>
    </location>
</feature>
<evidence type="ECO:0000256" key="2">
    <source>
        <dbReference type="SAM" id="MobiDB-lite"/>
    </source>
</evidence>
<dbReference type="AlphaFoldDB" id="A0AAX4P5Q1"/>
<protein>
    <recommendedName>
        <fullName evidence="6">MORN repeat-containing protein</fullName>
    </recommendedName>
</protein>
<feature type="transmembrane region" description="Helical" evidence="3">
    <location>
        <begin position="98"/>
        <end position="121"/>
    </location>
</feature>
<feature type="transmembrane region" description="Helical" evidence="3">
    <location>
        <begin position="441"/>
        <end position="460"/>
    </location>
</feature>
<dbReference type="Pfam" id="PF02493">
    <property type="entry name" value="MORN"/>
    <property type="match status" value="3"/>
</dbReference>
<feature type="transmembrane region" description="Helical" evidence="3">
    <location>
        <begin position="35"/>
        <end position="56"/>
    </location>
</feature>
<reference evidence="4 5" key="1">
    <citation type="submission" date="2024-03" db="EMBL/GenBank/DDBJ databases">
        <title>Complete genome sequence of the green alga Chloropicon roscoffensis RCC1871.</title>
        <authorList>
            <person name="Lemieux C."/>
            <person name="Pombert J.-F."/>
            <person name="Otis C."/>
            <person name="Turmel M."/>
        </authorList>
    </citation>
    <scope>NUCLEOTIDE SEQUENCE [LARGE SCALE GENOMIC DNA]</scope>
    <source>
        <strain evidence="4 5">RCC1871</strain>
    </source>
</reference>
<accession>A0AAX4P5Q1</accession>
<evidence type="ECO:0000256" key="1">
    <source>
        <dbReference type="ARBA" id="ARBA00022737"/>
    </source>
</evidence>
<feature type="compositionally biased region" description="Low complexity" evidence="2">
    <location>
        <begin position="525"/>
        <end position="551"/>
    </location>
</feature>
<keyword evidence="3" id="KW-1133">Transmembrane helix</keyword>
<dbReference type="GO" id="GO:0016020">
    <property type="term" value="C:membrane"/>
    <property type="evidence" value="ECO:0007669"/>
    <property type="project" value="UniProtKB-ARBA"/>
</dbReference>
<feature type="region of interest" description="Disordered" evidence="2">
    <location>
        <begin position="483"/>
        <end position="559"/>
    </location>
</feature>
<feature type="transmembrane region" description="Helical" evidence="3">
    <location>
        <begin position="68"/>
        <end position="86"/>
    </location>
</feature>
<feature type="transmembrane region" description="Helical" evidence="3">
    <location>
        <begin position="412"/>
        <end position="429"/>
    </location>
</feature>
<feature type="transmembrane region" description="Helical" evidence="3">
    <location>
        <begin position="385"/>
        <end position="405"/>
    </location>
</feature>
<evidence type="ECO:0000256" key="3">
    <source>
        <dbReference type="SAM" id="Phobius"/>
    </source>
</evidence>
<keyword evidence="3" id="KW-0472">Membrane</keyword>
<feature type="compositionally biased region" description="Basic and acidic residues" evidence="2">
    <location>
        <begin position="509"/>
        <end position="519"/>
    </location>
</feature>
<organism evidence="4 5">
    <name type="scientific">Chloropicon roscoffensis</name>
    <dbReference type="NCBI Taxonomy" id="1461544"/>
    <lineage>
        <taxon>Eukaryota</taxon>
        <taxon>Viridiplantae</taxon>
        <taxon>Chlorophyta</taxon>
        <taxon>Chloropicophyceae</taxon>
        <taxon>Chloropicales</taxon>
        <taxon>Chloropicaceae</taxon>
        <taxon>Chloropicon</taxon>
    </lineage>
</organism>
<evidence type="ECO:0008006" key="6">
    <source>
        <dbReference type="Google" id="ProtNLM"/>
    </source>
</evidence>